<dbReference type="GO" id="GO:0030688">
    <property type="term" value="C:preribosome, small subunit precursor"/>
    <property type="evidence" value="ECO:0007669"/>
    <property type="project" value="TreeGrafter"/>
</dbReference>
<dbReference type="STRING" id="644295.Metev_0060"/>
<keyword evidence="3" id="KW-0378">Hydrolase</keyword>
<dbReference type="GO" id="GO:0004521">
    <property type="term" value="F:RNA endonuclease activity"/>
    <property type="evidence" value="ECO:0007669"/>
    <property type="project" value="TreeGrafter"/>
</dbReference>
<dbReference type="SUPFAM" id="SSF88723">
    <property type="entry name" value="PIN domain-like"/>
    <property type="match status" value="1"/>
</dbReference>
<protein>
    <recommendedName>
        <fullName evidence="4">Ribonuclease PIN domain-containing protein</fullName>
    </recommendedName>
</protein>
<dbReference type="KEGG" id="mev:Metev_0060"/>
<sequence>MKYYIADSAVFIMDGFKNINYSSFITVASVTEELKSDEAVMRYDIARENGIIVEVPEPDKRNSVIETARYTRDLNELSKADIDILAKALEYRDKENITLLTDDYAVQNVAELLKINIEPVAQKKIKDKLVWEKECIGCKKRFECGDTCPICGSKLKRKSKRKV</sequence>
<dbReference type="Pfam" id="PF17146">
    <property type="entry name" value="PIN_6"/>
    <property type="match status" value="1"/>
</dbReference>
<name>D7E5X0_METEZ</name>
<dbReference type="InterPro" id="IPR029060">
    <property type="entry name" value="PIN-like_dom_sf"/>
</dbReference>
<dbReference type="PANTHER" id="PTHR12814">
    <property type="entry name" value="RNA-BINDING PROTEIN NOB1"/>
    <property type="match status" value="1"/>
</dbReference>
<evidence type="ECO:0000256" key="1">
    <source>
        <dbReference type="ARBA" id="ARBA00022722"/>
    </source>
</evidence>
<dbReference type="GO" id="GO:0046872">
    <property type="term" value="F:metal ion binding"/>
    <property type="evidence" value="ECO:0007669"/>
    <property type="project" value="UniProtKB-KW"/>
</dbReference>
<gene>
    <name evidence="5" type="ordered locus">Metev_0060</name>
</gene>
<dbReference type="RefSeq" id="WP_013193560.1">
    <property type="nucleotide sequence ID" value="NC_014253.1"/>
</dbReference>
<dbReference type="EMBL" id="CP002069">
    <property type="protein sequence ID" value="ADI72992.1"/>
    <property type="molecule type" value="Genomic_DNA"/>
</dbReference>
<dbReference type="Gene3D" id="3.40.50.1010">
    <property type="entry name" value="5'-nuclease"/>
    <property type="match status" value="1"/>
</dbReference>
<evidence type="ECO:0000313" key="6">
    <source>
        <dbReference type="Proteomes" id="UP000000391"/>
    </source>
</evidence>
<proteinExistence type="predicted"/>
<keyword evidence="1" id="KW-0540">Nuclease</keyword>
<dbReference type="AlphaFoldDB" id="D7E5X0"/>
<evidence type="ECO:0000256" key="3">
    <source>
        <dbReference type="ARBA" id="ARBA00022801"/>
    </source>
</evidence>
<dbReference type="InterPro" id="IPR033411">
    <property type="entry name" value="Ribonuclease_PIN"/>
</dbReference>
<dbReference type="OrthoDB" id="27944at2157"/>
<dbReference type="GeneID" id="9345671"/>
<organism evidence="5 6">
    <name type="scientific">Methanohalobium evestigatum (strain ATCC BAA-1072 / DSM 3721 / NBRC 107634 / OCM 161 / Z-7303)</name>
    <dbReference type="NCBI Taxonomy" id="644295"/>
    <lineage>
        <taxon>Archaea</taxon>
        <taxon>Methanobacteriati</taxon>
        <taxon>Methanobacteriota</taxon>
        <taxon>Stenosarchaea group</taxon>
        <taxon>Methanomicrobia</taxon>
        <taxon>Methanosarcinales</taxon>
        <taxon>Methanosarcinaceae</taxon>
        <taxon>Methanohalobium</taxon>
    </lineage>
</organism>
<dbReference type="InterPro" id="IPR039907">
    <property type="entry name" value="NOB1"/>
</dbReference>
<dbReference type="Gene3D" id="2.20.28.10">
    <property type="match status" value="1"/>
</dbReference>
<evidence type="ECO:0000259" key="4">
    <source>
        <dbReference type="Pfam" id="PF17146"/>
    </source>
</evidence>
<evidence type="ECO:0000256" key="2">
    <source>
        <dbReference type="ARBA" id="ARBA00022723"/>
    </source>
</evidence>
<accession>D7E5X0</accession>
<feature type="domain" description="Ribonuclease PIN" evidence="4">
    <location>
        <begin position="5"/>
        <end position="90"/>
    </location>
</feature>
<dbReference type="PANTHER" id="PTHR12814:SF2">
    <property type="entry name" value="RNA-BINDING PROTEIN NOB1"/>
    <property type="match status" value="1"/>
</dbReference>
<dbReference type="HOGENOM" id="CLU_109674_1_0_2"/>
<dbReference type="Proteomes" id="UP000000391">
    <property type="component" value="Chromosome"/>
</dbReference>
<keyword evidence="6" id="KW-1185">Reference proteome</keyword>
<evidence type="ECO:0000313" key="5">
    <source>
        <dbReference type="EMBL" id="ADI72992.1"/>
    </source>
</evidence>
<dbReference type="GO" id="GO:0016787">
    <property type="term" value="F:hydrolase activity"/>
    <property type="evidence" value="ECO:0007669"/>
    <property type="project" value="UniProtKB-KW"/>
</dbReference>
<reference evidence="5 6" key="1">
    <citation type="submission" date="2010-06" db="EMBL/GenBank/DDBJ databases">
        <title>Complete sequence chromosome of Methanohalobium evestigatum Z-7303.</title>
        <authorList>
            <consortium name="US DOE Joint Genome Institute"/>
            <person name="Lucas S."/>
            <person name="Copeland A."/>
            <person name="Lapidus A."/>
            <person name="Cheng J.-F."/>
            <person name="Bruce D."/>
            <person name="Goodwin L."/>
            <person name="Pitluck S."/>
            <person name="Saunders E."/>
            <person name="Detter J.C."/>
            <person name="Han C."/>
            <person name="Tapia R."/>
            <person name="Land M."/>
            <person name="Hauser L."/>
            <person name="Kyrpides N."/>
            <person name="Mikhailova N."/>
            <person name="Sieprawska-Lupa M."/>
            <person name="Whitman W.B."/>
            <person name="Anderson I."/>
            <person name="Woyke T."/>
        </authorList>
    </citation>
    <scope>NUCLEOTIDE SEQUENCE [LARGE SCALE GENOMIC DNA]</scope>
    <source>
        <strain evidence="6">ATCC BAA-1072 / DSM 3721 / NBRC 107634 / OCM 161 / Z-7303</strain>
    </source>
</reference>
<dbReference type="GO" id="GO:0030490">
    <property type="term" value="P:maturation of SSU-rRNA"/>
    <property type="evidence" value="ECO:0007669"/>
    <property type="project" value="TreeGrafter"/>
</dbReference>
<keyword evidence="2" id="KW-0479">Metal-binding</keyword>
<dbReference type="CDD" id="cd09876">
    <property type="entry name" value="PIN_Nob1-like"/>
    <property type="match status" value="1"/>
</dbReference>